<accession>A0A919EKH5</accession>
<proteinExistence type="predicted"/>
<evidence type="ECO:0000256" key="1">
    <source>
        <dbReference type="SAM" id="SignalP"/>
    </source>
</evidence>
<dbReference type="RefSeq" id="WP_189769142.1">
    <property type="nucleotide sequence ID" value="NZ_BNCK01000003.1"/>
</dbReference>
<organism evidence="2 3">
    <name type="scientific">Thalassotalea marina</name>
    <dbReference type="NCBI Taxonomy" id="1673741"/>
    <lineage>
        <taxon>Bacteria</taxon>
        <taxon>Pseudomonadati</taxon>
        <taxon>Pseudomonadota</taxon>
        <taxon>Gammaproteobacteria</taxon>
        <taxon>Alteromonadales</taxon>
        <taxon>Colwelliaceae</taxon>
        <taxon>Thalassotalea</taxon>
    </lineage>
</organism>
<feature type="signal peptide" evidence="1">
    <location>
        <begin position="1"/>
        <end position="17"/>
    </location>
</feature>
<protein>
    <recommendedName>
        <fullName evidence="4">TonB C-terminal domain-containing protein</fullName>
    </recommendedName>
</protein>
<gene>
    <name evidence="2" type="ORF">GCM10017161_16650</name>
</gene>
<name>A0A919EKH5_9GAMM</name>
<evidence type="ECO:0000313" key="2">
    <source>
        <dbReference type="EMBL" id="GHF89470.1"/>
    </source>
</evidence>
<dbReference type="EMBL" id="BNCK01000003">
    <property type="protein sequence ID" value="GHF89470.1"/>
    <property type="molecule type" value="Genomic_DNA"/>
</dbReference>
<feature type="chain" id="PRO_5037781481" description="TonB C-terminal domain-containing protein" evidence="1">
    <location>
        <begin position="18"/>
        <end position="121"/>
    </location>
</feature>
<reference evidence="2" key="1">
    <citation type="journal article" date="2014" name="Int. J. Syst. Evol. Microbiol.">
        <title>Complete genome sequence of Corynebacterium casei LMG S-19264T (=DSM 44701T), isolated from a smear-ripened cheese.</title>
        <authorList>
            <consortium name="US DOE Joint Genome Institute (JGI-PGF)"/>
            <person name="Walter F."/>
            <person name="Albersmeier A."/>
            <person name="Kalinowski J."/>
            <person name="Ruckert C."/>
        </authorList>
    </citation>
    <scope>NUCLEOTIDE SEQUENCE</scope>
    <source>
        <strain evidence="2">KCTC 42731</strain>
    </source>
</reference>
<comment type="caution">
    <text evidence="2">The sequence shown here is derived from an EMBL/GenBank/DDBJ whole genome shotgun (WGS) entry which is preliminary data.</text>
</comment>
<evidence type="ECO:0000313" key="3">
    <source>
        <dbReference type="Proteomes" id="UP000623842"/>
    </source>
</evidence>
<dbReference type="AlphaFoldDB" id="A0A919EKH5"/>
<sequence length="121" mass="13385">MQYLVYLLMVVSTLTVAADSVPLPKNPKTFAKTYHSNVLVNVFVNKQGKAKQVVLVNPNTGNPHKELALLSAKRKTYAVKRDNGKPVEYWMNNIKITFEVSSMPASINKPASIESKAVPVN</sequence>
<dbReference type="Proteomes" id="UP000623842">
    <property type="component" value="Unassembled WGS sequence"/>
</dbReference>
<keyword evidence="1" id="KW-0732">Signal</keyword>
<keyword evidence="3" id="KW-1185">Reference proteome</keyword>
<reference evidence="2" key="2">
    <citation type="submission" date="2020-09" db="EMBL/GenBank/DDBJ databases">
        <authorList>
            <person name="Sun Q."/>
            <person name="Kim S."/>
        </authorList>
    </citation>
    <scope>NUCLEOTIDE SEQUENCE</scope>
    <source>
        <strain evidence="2">KCTC 42731</strain>
    </source>
</reference>
<evidence type="ECO:0008006" key="4">
    <source>
        <dbReference type="Google" id="ProtNLM"/>
    </source>
</evidence>